<comment type="similarity">
    <text evidence="6">Belongs to the DEAD box helicase family. DDX55/SPB4 subfamily.</text>
</comment>
<evidence type="ECO:0000256" key="3">
    <source>
        <dbReference type="ARBA" id="ARBA00022806"/>
    </source>
</evidence>
<keyword evidence="2 8" id="KW-0378">Hydrolase</keyword>
<protein>
    <recommendedName>
        <fullName evidence="9">ATP-dependent RNA helicase</fullName>
        <ecNumber evidence="9">3.6.4.13</ecNumber>
    </recommendedName>
</protein>
<dbReference type="KEGG" id="cam:101508464"/>
<reference evidence="13" key="1">
    <citation type="journal article" date="2013" name="Nat. Biotechnol.">
        <title>Draft genome sequence of chickpea (Cicer arietinum) provides a resource for trait improvement.</title>
        <authorList>
            <person name="Varshney R.K."/>
            <person name="Song C."/>
            <person name="Saxena R.K."/>
            <person name="Azam S."/>
            <person name="Yu S."/>
            <person name="Sharpe A.G."/>
            <person name="Cannon S."/>
            <person name="Baek J."/>
            <person name="Rosen B.D."/>
            <person name="Tar'an B."/>
            <person name="Millan T."/>
            <person name="Zhang X."/>
            <person name="Ramsay L.D."/>
            <person name="Iwata A."/>
            <person name="Wang Y."/>
            <person name="Nelson W."/>
            <person name="Farmer A.D."/>
            <person name="Gaur P.M."/>
            <person name="Soderlund C."/>
            <person name="Penmetsa R.V."/>
            <person name="Xu C."/>
            <person name="Bharti A.K."/>
            <person name="He W."/>
            <person name="Winter P."/>
            <person name="Zhao S."/>
            <person name="Hane J.K."/>
            <person name="Carrasquilla-Garcia N."/>
            <person name="Condie J.A."/>
            <person name="Upadhyaya H.D."/>
            <person name="Luo M.C."/>
            <person name="Thudi M."/>
            <person name="Gowda C.L."/>
            <person name="Singh N.P."/>
            <person name="Lichtenzveig J."/>
            <person name="Gali K.K."/>
            <person name="Rubio J."/>
            <person name="Nadarajan N."/>
            <person name="Dolezel J."/>
            <person name="Bansal K.C."/>
            <person name="Xu X."/>
            <person name="Edwards D."/>
            <person name="Zhang G."/>
            <person name="Kahl G."/>
            <person name="Gil J."/>
            <person name="Singh K.B."/>
            <person name="Datta S.K."/>
            <person name="Jackson S.A."/>
            <person name="Wang J."/>
            <person name="Cook D.R."/>
        </authorList>
    </citation>
    <scope>NUCLEOTIDE SEQUENCE [LARGE SCALE GENOMIC DNA]</scope>
    <source>
        <strain evidence="13">cv. CDC Frontier</strain>
    </source>
</reference>
<evidence type="ECO:0000256" key="8">
    <source>
        <dbReference type="RuleBase" id="RU000492"/>
    </source>
</evidence>
<dbReference type="SUPFAM" id="SSF52540">
    <property type="entry name" value="P-loop containing nucleoside triphosphate hydrolases"/>
    <property type="match status" value="1"/>
</dbReference>
<dbReference type="Pfam" id="PF00271">
    <property type="entry name" value="Helicase_C"/>
    <property type="match status" value="1"/>
</dbReference>
<dbReference type="CDD" id="cd17960">
    <property type="entry name" value="DEADc_DDX55"/>
    <property type="match status" value="1"/>
</dbReference>
<evidence type="ECO:0000256" key="6">
    <source>
        <dbReference type="ARBA" id="ARBA00038002"/>
    </source>
</evidence>
<feature type="compositionally biased region" description="Basic and acidic residues" evidence="10">
    <location>
        <begin position="515"/>
        <end position="526"/>
    </location>
</feature>
<dbReference type="InterPro" id="IPR001650">
    <property type="entry name" value="Helicase_C-like"/>
</dbReference>
<dbReference type="Gene3D" id="3.40.50.300">
    <property type="entry name" value="P-loop containing nucleotide triphosphate hydrolases"/>
    <property type="match status" value="2"/>
</dbReference>
<dbReference type="GO" id="GO:0003723">
    <property type="term" value="F:RNA binding"/>
    <property type="evidence" value="ECO:0007669"/>
    <property type="project" value="UniProtKB-UniRule"/>
</dbReference>
<keyword evidence="1 8" id="KW-0547">Nucleotide-binding</keyword>
<feature type="domain" description="Helicase C-terminal" evidence="12">
    <location>
        <begin position="266"/>
        <end position="422"/>
    </location>
</feature>
<evidence type="ECO:0000256" key="9">
    <source>
        <dbReference type="RuleBase" id="RU365068"/>
    </source>
</evidence>
<dbReference type="PROSITE" id="PS51194">
    <property type="entry name" value="HELICASE_CTER"/>
    <property type="match status" value="1"/>
</dbReference>
<dbReference type="InterPro" id="IPR000629">
    <property type="entry name" value="RNA-helicase_DEAD-box_CS"/>
</dbReference>
<accession>A0A1S2Y8Y0</accession>
<evidence type="ECO:0000256" key="7">
    <source>
        <dbReference type="ARBA" id="ARBA00047984"/>
    </source>
</evidence>
<dbReference type="InterPro" id="IPR014001">
    <property type="entry name" value="Helicase_ATP-bd"/>
</dbReference>
<name>A0A1S2Y8Y0_CICAR</name>
<dbReference type="GeneID" id="101508464"/>
<dbReference type="InterPro" id="IPR025313">
    <property type="entry name" value="SPB4-like_CTE"/>
</dbReference>
<dbReference type="PaxDb" id="3827-XP_004500517.1"/>
<dbReference type="InterPro" id="IPR027417">
    <property type="entry name" value="P-loop_NTPase"/>
</dbReference>
<dbReference type="PROSITE" id="PS00039">
    <property type="entry name" value="DEAD_ATP_HELICASE"/>
    <property type="match status" value="1"/>
</dbReference>
<evidence type="ECO:0000313" key="13">
    <source>
        <dbReference type="Proteomes" id="UP000087171"/>
    </source>
</evidence>
<dbReference type="STRING" id="3827.A0A1S2Y8Y0"/>
<dbReference type="SMART" id="SM00487">
    <property type="entry name" value="DEXDc"/>
    <property type="match status" value="1"/>
</dbReference>
<dbReference type="Proteomes" id="UP000087171">
    <property type="component" value="Chromosome Ca5"/>
</dbReference>
<dbReference type="PROSITE" id="PS51192">
    <property type="entry name" value="HELICASE_ATP_BIND_1"/>
    <property type="match status" value="1"/>
</dbReference>
<evidence type="ECO:0000256" key="10">
    <source>
        <dbReference type="SAM" id="MobiDB-lite"/>
    </source>
</evidence>
<feature type="region of interest" description="Disordered" evidence="10">
    <location>
        <begin position="504"/>
        <end position="556"/>
    </location>
</feature>
<feature type="compositionally biased region" description="Basic residues" evidence="10">
    <location>
        <begin position="538"/>
        <end position="547"/>
    </location>
</feature>
<dbReference type="SMART" id="SM00490">
    <property type="entry name" value="HELICc"/>
    <property type="match status" value="1"/>
</dbReference>
<evidence type="ECO:0000313" key="14">
    <source>
        <dbReference type="RefSeq" id="XP_004500517.1"/>
    </source>
</evidence>
<dbReference type="CDD" id="cd18787">
    <property type="entry name" value="SF2_C_DEAD"/>
    <property type="match status" value="1"/>
</dbReference>
<evidence type="ECO:0000256" key="4">
    <source>
        <dbReference type="ARBA" id="ARBA00022840"/>
    </source>
</evidence>
<dbReference type="Pfam" id="PF13959">
    <property type="entry name" value="CTE_SPB4"/>
    <property type="match status" value="1"/>
</dbReference>
<dbReference type="FunFam" id="3.40.50.300:FF:000877">
    <property type="entry name" value="RNA helicase"/>
    <property type="match status" value="1"/>
</dbReference>
<dbReference type="RefSeq" id="XP_004500517.1">
    <property type="nucleotide sequence ID" value="XM_004500460.3"/>
</dbReference>
<dbReference type="GO" id="GO:0003724">
    <property type="term" value="F:RNA helicase activity"/>
    <property type="evidence" value="ECO:0007669"/>
    <property type="project" value="UniProtKB-EC"/>
</dbReference>
<reference evidence="14" key="2">
    <citation type="submission" date="2025-08" db="UniProtKB">
        <authorList>
            <consortium name="RefSeq"/>
        </authorList>
    </citation>
    <scope>IDENTIFICATION</scope>
    <source>
        <tissue evidence="14">Etiolated seedlings</tissue>
    </source>
</reference>
<sequence length="587" mass="65980">MDSDLHNKALTSTRFSELNPPLSDPVLQALSHSGFDFCTPVQAATIPLLCTYKDVAVDAATGSGKTLAFVIPLVEILRRSASNPKPHQVLGVIISPTRELSSQIYQVAQPFISTLSNVKSMLLVGGVDVKTDMKKIEEEGANILIGTPGRLHDIMNRMDVLNFKSFEILILDEADRLLDMGFQKQLNAIITQLPKLRRTGLFSATQTQAVEELAKAGLRNPVRVEVRAETKTDNDPSASKQLESSKTPSGLHIEYLECEADKKPSQLVDFLIKNRSRKIIIYFMTCACVDYWGVVLPRLSVLKGFSLIPLHGKMKQTVREKALASFTSLSNGILLCTDVAARGLDIPGVDCIVQYDPPQDPNVFVHRVGRTARLGKQGHAVVFLLPKEESYVEFLRIRRIPLQERRCSDDVSDVTSEIRSAAAKDRDVMEKGVRAFVSYIRAYKEHCCSYIFRWKELEIGKLATGHGLLQLPLVPEVKRHSLSTEGFEPVKDINLVDIKFKDKSREKQRKKNLQAKKETKEKEPTPKKPKKTPDATVMRKKTAKQRRAQQTVEDEEELMQEYRLLKKLKKGTIDEDEYAKLTGTEEL</sequence>
<dbReference type="SMART" id="SM01178">
    <property type="entry name" value="DUF4217"/>
    <property type="match status" value="1"/>
</dbReference>
<dbReference type="PANTHER" id="PTHR24031">
    <property type="entry name" value="RNA HELICASE"/>
    <property type="match status" value="1"/>
</dbReference>
<comment type="catalytic activity">
    <reaction evidence="7 9">
        <text>ATP + H2O = ADP + phosphate + H(+)</text>
        <dbReference type="Rhea" id="RHEA:13065"/>
        <dbReference type="ChEBI" id="CHEBI:15377"/>
        <dbReference type="ChEBI" id="CHEBI:15378"/>
        <dbReference type="ChEBI" id="CHEBI:30616"/>
        <dbReference type="ChEBI" id="CHEBI:43474"/>
        <dbReference type="ChEBI" id="CHEBI:456216"/>
        <dbReference type="EC" id="3.6.4.13"/>
    </reaction>
</comment>
<dbReference type="GO" id="GO:0016887">
    <property type="term" value="F:ATP hydrolysis activity"/>
    <property type="evidence" value="ECO:0007669"/>
    <property type="project" value="RHEA"/>
</dbReference>
<dbReference type="InterPro" id="IPR011545">
    <property type="entry name" value="DEAD/DEAH_box_helicase_dom"/>
</dbReference>
<dbReference type="Pfam" id="PF00270">
    <property type="entry name" value="DEAD"/>
    <property type="match status" value="1"/>
</dbReference>
<proteinExistence type="inferred from homology"/>
<evidence type="ECO:0000256" key="5">
    <source>
        <dbReference type="ARBA" id="ARBA00022884"/>
    </source>
</evidence>
<dbReference type="AlphaFoldDB" id="A0A1S2Y8Y0"/>
<evidence type="ECO:0000259" key="12">
    <source>
        <dbReference type="PROSITE" id="PS51194"/>
    </source>
</evidence>
<evidence type="ECO:0000256" key="2">
    <source>
        <dbReference type="ARBA" id="ARBA00022801"/>
    </source>
</evidence>
<dbReference type="GO" id="GO:0005524">
    <property type="term" value="F:ATP binding"/>
    <property type="evidence" value="ECO:0007669"/>
    <property type="project" value="UniProtKB-UniRule"/>
</dbReference>
<dbReference type="OrthoDB" id="7396459at2759"/>
<comment type="domain">
    <text evidence="9">The Q motif is unique to and characteristic of the DEAD box family of RNA helicases and controls ATP binding and hydrolysis.</text>
</comment>
<dbReference type="EC" id="3.6.4.13" evidence="9"/>
<evidence type="ECO:0000256" key="1">
    <source>
        <dbReference type="ARBA" id="ARBA00022741"/>
    </source>
</evidence>
<keyword evidence="5 9" id="KW-0694">RNA-binding</keyword>
<keyword evidence="4 8" id="KW-0067">ATP-binding</keyword>
<organism evidence="13 14">
    <name type="scientific">Cicer arietinum</name>
    <name type="common">Chickpea</name>
    <name type="synonym">Garbanzo</name>
    <dbReference type="NCBI Taxonomy" id="3827"/>
    <lineage>
        <taxon>Eukaryota</taxon>
        <taxon>Viridiplantae</taxon>
        <taxon>Streptophyta</taxon>
        <taxon>Embryophyta</taxon>
        <taxon>Tracheophyta</taxon>
        <taxon>Spermatophyta</taxon>
        <taxon>Magnoliopsida</taxon>
        <taxon>eudicotyledons</taxon>
        <taxon>Gunneridae</taxon>
        <taxon>Pentapetalae</taxon>
        <taxon>rosids</taxon>
        <taxon>fabids</taxon>
        <taxon>Fabales</taxon>
        <taxon>Fabaceae</taxon>
        <taxon>Papilionoideae</taxon>
        <taxon>50 kb inversion clade</taxon>
        <taxon>NPAAA clade</taxon>
        <taxon>Hologalegina</taxon>
        <taxon>IRL clade</taxon>
        <taxon>Cicereae</taxon>
        <taxon>Cicer</taxon>
    </lineage>
</organism>
<comment type="function">
    <text evidence="9">RNA helicase.</text>
</comment>
<keyword evidence="3 8" id="KW-0347">Helicase</keyword>
<keyword evidence="13" id="KW-1185">Reference proteome</keyword>
<gene>
    <name evidence="14" type="primary">LOC101508464</name>
</gene>
<evidence type="ECO:0000259" key="11">
    <source>
        <dbReference type="PROSITE" id="PS51192"/>
    </source>
</evidence>
<dbReference type="eggNOG" id="KOG0345">
    <property type="taxonomic scope" value="Eukaryota"/>
</dbReference>
<feature type="domain" description="Helicase ATP-binding" evidence="11">
    <location>
        <begin position="46"/>
        <end position="224"/>
    </location>
</feature>